<evidence type="ECO:0000313" key="2">
    <source>
        <dbReference type="Proteomes" id="UP000192276"/>
    </source>
</evidence>
<keyword evidence="2" id="KW-1185">Reference proteome</keyword>
<evidence type="ECO:0008006" key="3">
    <source>
        <dbReference type="Google" id="ProtNLM"/>
    </source>
</evidence>
<protein>
    <recommendedName>
        <fullName evidence="3">Glycine transferase</fullName>
    </recommendedName>
</protein>
<proteinExistence type="predicted"/>
<dbReference type="Proteomes" id="UP000192276">
    <property type="component" value="Unassembled WGS sequence"/>
</dbReference>
<dbReference type="STRING" id="550983.A4R26_12535"/>
<dbReference type="Pfam" id="PF08889">
    <property type="entry name" value="WbqC"/>
    <property type="match status" value="1"/>
</dbReference>
<accession>A0A1V9GAA4</accession>
<sequence length="235" mass="27230">MTAAIMQPYFFPYIGYFQLIQAADRFILFDDVQYIRHGWINRNRILKPADGVQYIIMPLASHTRNTPIKDISVADVEGSRDKILRQIEHYKKTAPYYKQVLALIADCFAAPHSSITEMNAGYLKAICDYIGIEYKIEISSQMNFDYSGVQNAGEWALRMSEQLQATAYINPVSGMELFDKNRFEQSDIRLQFLQPVIKEYDQRRKQFEPGLSIIDVMMFNEPAAIKNLLNDYQLV</sequence>
<comment type="caution">
    <text evidence="1">The sequence shown here is derived from an EMBL/GenBank/DDBJ whole genome shotgun (WGS) entry which is preliminary data.</text>
</comment>
<dbReference type="AlphaFoldDB" id="A0A1V9GAA4"/>
<name>A0A1V9GAA4_9BACT</name>
<reference evidence="2" key="1">
    <citation type="submission" date="2016-04" db="EMBL/GenBank/DDBJ databases">
        <authorList>
            <person name="Chen L."/>
            <person name="Zhuang W."/>
            <person name="Wang G."/>
        </authorList>
    </citation>
    <scope>NUCLEOTIDE SEQUENCE [LARGE SCALE GENOMIC DNA]</scope>
    <source>
        <strain evidence="2">208</strain>
    </source>
</reference>
<organism evidence="1 2">
    <name type="scientific">Niastella populi</name>
    <dbReference type="NCBI Taxonomy" id="550983"/>
    <lineage>
        <taxon>Bacteria</taxon>
        <taxon>Pseudomonadati</taxon>
        <taxon>Bacteroidota</taxon>
        <taxon>Chitinophagia</taxon>
        <taxon>Chitinophagales</taxon>
        <taxon>Chitinophagaceae</taxon>
        <taxon>Niastella</taxon>
    </lineage>
</organism>
<dbReference type="EMBL" id="LWBP01000035">
    <property type="protein sequence ID" value="OQP67507.1"/>
    <property type="molecule type" value="Genomic_DNA"/>
</dbReference>
<dbReference type="RefSeq" id="WP_081161860.1">
    <property type="nucleotide sequence ID" value="NZ_LWBP01000035.1"/>
</dbReference>
<evidence type="ECO:0000313" key="1">
    <source>
        <dbReference type="EMBL" id="OQP67507.1"/>
    </source>
</evidence>
<dbReference type="OrthoDB" id="3611744at2"/>
<gene>
    <name evidence="1" type="ORF">A4R26_12535</name>
</gene>
<dbReference type="InterPro" id="IPR014985">
    <property type="entry name" value="WbqC"/>
</dbReference>